<keyword evidence="2" id="KW-0812">Transmembrane</keyword>
<feature type="compositionally biased region" description="Low complexity" evidence="1">
    <location>
        <begin position="97"/>
        <end position="126"/>
    </location>
</feature>
<evidence type="ECO:0000313" key="3">
    <source>
        <dbReference type="EMBL" id="RDB15212.1"/>
    </source>
</evidence>
<dbReference type="Proteomes" id="UP000076154">
    <property type="component" value="Unassembled WGS sequence"/>
</dbReference>
<feature type="compositionally biased region" description="Polar residues" evidence="1">
    <location>
        <begin position="364"/>
        <end position="376"/>
    </location>
</feature>
<reference evidence="3" key="1">
    <citation type="submission" date="2018-04" db="EMBL/GenBank/DDBJ databases">
        <title>Whole genome sequencing of Hypsizygus marmoreus.</title>
        <authorList>
            <person name="Choi I.-G."/>
            <person name="Min B."/>
            <person name="Kim J.-G."/>
            <person name="Kim S."/>
            <person name="Oh Y.-L."/>
            <person name="Kong W.-S."/>
            <person name="Park H."/>
            <person name="Jeong J."/>
            <person name="Song E.-S."/>
        </authorList>
    </citation>
    <scope>NUCLEOTIDE SEQUENCE [LARGE SCALE GENOMIC DNA]</scope>
    <source>
        <strain evidence="3">51987-8</strain>
    </source>
</reference>
<keyword evidence="2" id="KW-1133">Transmembrane helix</keyword>
<evidence type="ECO:0000256" key="1">
    <source>
        <dbReference type="SAM" id="MobiDB-lite"/>
    </source>
</evidence>
<comment type="caution">
    <text evidence="3">The sequence shown here is derived from an EMBL/GenBank/DDBJ whole genome shotgun (WGS) entry which is preliminary data.</text>
</comment>
<protein>
    <submittedName>
        <fullName evidence="3">Uncharacterized protein</fullName>
    </submittedName>
</protein>
<name>A0A369J1E5_HYPMA</name>
<feature type="transmembrane region" description="Helical" evidence="2">
    <location>
        <begin position="305"/>
        <end position="327"/>
    </location>
</feature>
<organism evidence="3 4">
    <name type="scientific">Hypsizygus marmoreus</name>
    <name type="common">White beech mushroom</name>
    <name type="synonym">Agaricus marmoreus</name>
    <dbReference type="NCBI Taxonomy" id="39966"/>
    <lineage>
        <taxon>Eukaryota</taxon>
        <taxon>Fungi</taxon>
        <taxon>Dikarya</taxon>
        <taxon>Basidiomycota</taxon>
        <taxon>Agaricomycotina</taxon>
        <taxon>Agaricomycetes</taxon>
        <taxon>Agaricomycetidae</taxon>
        <taxon>Agaricales</taxon>
        <taxon>Tricholomatineae</taxon>
        <taxon>Lyophyllaceae</taxon>
        <taxon>Hypsizygus</taxon>
    </lineage>
</organism>
<feature type="region of interest" description="Disordered" evidence="1">
    <location>
        <begin position="1"/>
        <end position="214"/>
    </location>
</feature>
<dbReference type="OrthoDB" id="3261666at2759"/>
<feature type="compositionally biased region" description="Low complexity" evidence="1">
    <location>
        <begin position="200"/>
        <end position="213"/>
    </location>
</feature>
<feature type="region of interest" description="Disordered" evidence="1">
    <location>
        <begin position="355"/>
        <end position="397"/>
    </location>
</feature>
<dbReference type="STRING" id="39966.A0A369J1E5"/>
<proteinExistence type="predicted"/>
<feature type="compositionally biased region" description="Polar residues" evidence="1">
    <location>
        <begin position="160"/>
        <end position="170"/>
    </location>
</feature>
<keyword evidence="4" id="KW-1185">Reference proteome</keyword>
<dbReference type="EMBL" id="LUEZ02000184">
    <property type="protein sequence ID" value="RDB15212.1"/>
    <property type="molecule type" value="Genomic_DNA"/>
</dbReference>
<gene>
    <name evidence="3" type="ORF">Hypma_004709</name>
</gene>
<feature type="compositionally biased region" description="Low complexity" evidence="1">
    <location>
        <begin position="172"/>
        <end position="186"/>
    </location>
</feature>
<evidence type="ECO:0000256" key="2">
    <source>
        <dbReference type="SAM" id="Phobius"/>
    </source>
</evidence>
<dbReference type="InParanoid" id="A0A369J1E5"/>
<evidence type="ECO:0000313" key="4">
    <source>
        <dbReference type="Proteomes" id="UP000076154"/>
    </source>
</evidence>
<feature type="compositionally biased region" description="Acidic residues" evidence="1">
    <location>
        <begin position="76"/>
        <end position="86"/>
    </location>
</feature>
<sequence>MAPLAGKPPYATDEPDTFYESSPAPQRRVRQQPPPDPNSRSSAYDMYNNYLNDDDDKAASRQSGVGALGLGLLNMDDSDSDSDDDDTYSRRKPAPASPASKHAALAAATSSPSRPSKTPSPSPQSKHQPHIAAPQPGYAAPIAALNLARPDPIAVPQGRTPPTLQTQGIQNPFESPFETPSSSPTSLHGHRSPAPPYHISTSPSPSMVSSEPHPLQPPITPITPVFARPAKTGGGVKFTDSDSASTPIMRGDKEETLLPSRGQRGDDFWRRFSMVVKEENKKPSTQKESSWLKKTRGGTMRLSRWVWIIGVILLLCIGAAIGIGWYASHKAPDHQQPTAFGGSANEAAVTTSSAGVKPSVLPNGATSSIKHVSPTHTVARRAPQGTVRAVHKKRRLH</sequence>
<accession>A0A369J1E5</accession>
<keyword evidence="2" id="KW-0472">Membrane</keyword>
<dbReference type="AlphaFoldDB" id="A0A369J1E5"/>